<proteinExistence type="predicted"/>
<gene>
    <name evidence="6" type="ORF">NCTC13337_01745</name>
</gene>
<dbReference type="Proteomes" id="UP000254601">
    <property type="component" value="Unassembled WGS sequence"/>
</dbReference>
<organism evidence="6 7">
    <name type="scientific">Suttonella ornithocola</name>
    <dbReference type="NCBI Taxonomy" id="279832"/>
    <lineage>
        <taxon>Bacteria</taxon>
        <taxon>Pseudomonadati</taxon>
        <taxon>Pseudomonadota</taxon>
        <taxon>Gammaproteobacteria</taxon>
        <taxon>Cardiobacteriales</taxon>
        <taxon>Cardiobacteriaceae</taxon>
        <taxon>Suttonella</taxon>
    </lineage>
</organism>
<keyword evidence="3 5" id="KW-1133">Transmembrane helix</keyword>
<evidence type="ECO:0000256" key="2">
    <source>
        <dbReference type="ARBA" id="ARBA00022692"/>
    </source>
</evidence>
<keyword evidence="7" id="KW-1185">Reference proteome</keyword>
<keyword evidence="4 5" id="KW-0472">Membrane</keyword>
<name>A0A380MV65_9GAMM</name>
<dbReference type="EMBL" id="UHIC01000001">
    <property type="protein sequence ID" value="SUO96188.1"/>
    <property type="molecule type" value="Genomic_DNA"/>
</dbReference>
<comment type="subcellular location">
    <subcellularLocation>
        <location evidence="1">Membrane</location>
    </subcellularLocation>
</comment>
<evidence type="ECO:0000256" key="1">
    <source>
        <dbReference type="ARBA" id="ARBA00004370"/>
    </source>
</evidence>
<protein>
    <submittedName>
        <fullName evidence="6">Type IV secretory pathway, VirB3-like protein</fullName>
    </submittedName>
</protein>
<feature type="transmembrane region" description="Helical" evidence="5">
    <location>
        <begin position="49"/>
        <end position="67"/>
    </location>
</feature>
<evidence type="ECO:0000313" key="6">
    <source>
        <dbReference type="EMBL" id="SUO96188.1"/>
    </source>
</evidence>
<dbReference type="OrthoDB" id="6624477at2"/>
<dbReference type="AlphaFoldDB" id="A0A380MV65"/>
<evidence type="ECO:0000313" key="7">
    <source>
        <dbReference type="Proteomes" id="UP000254601"/>
    </source>
</evidence>
<dbReference type="InterPro" id="IPR007792">
    <property type="entry name" value="T4SS_VirB3/TrbD/AvhB"/>
</dbReference>
<reference evidence="6 7" key="1">
    <citation type="submission" date="2018-06" db="EMBL/GenBank/DDBJ databases">
        <authorList>
            <consortium name="Pathogen Informatics"/>
            <person name="Doyle S."/>
        </authorList>
    </citation>
    <scope>NUCLEOTIDE SEQUENCE [LARGE SCALE GENOMIC DNA]</scope>
    <source>
        <strain evidence="6 7">NCTC13337</strain>
    </source>
</reference>
<dbReference type="Pfam" id="PF05101">
    <property type="entry name" value="VirB3"/>
    <property type="match status" value="1"/>
</dbReference>
<sequence>MKEKSEDFLEAPLFRGATKPVMFIGVPINALVLAVLPCLILMILVWGQLGLKALVFLFPAALAIPIMRQITKQDDQYLNMWFLQLREFNWLRKNKLNSISVIPPRAFRHSKFIND</sequence>
<evidence type="ECO:0000256" key="5">
    <source>
        <dbReference type="SAM" id="Phobius"/>
    </source>
</evidence>
<evidence type="ECO:0000256" key="4">
    <source>
        <dbReference type="ARBA" id="ARBA00023136"/>
    </source>
</evidence>
<evidence type="ECO:0000256" key="3">
    <source>
        <dbReference type="ARBA" id="ARBA00022989"/>
    </source>
</evidence>
<keyword evidence="2 5" id="KW-0812">Transmembrane</keyword>
<accession>A0A380MV65</accession>
<dbReference type="GO" id="GO:0016020">
    <property type="term" value="C:membrane"/>
    <property type="evidence" value="ECO:0007669"/>
    <property type="project" value="UniProtKB-SubCell"/>
</dbReference>
<dbReference type="RefSeq" id="WP_072577579.1">
    <property type="nucleotide sequence ID" value="NZ_LWHB01000215.1"/>
</dbReference>
<feature type="transmembrane region" description="Helical" evidence="5">
    <location>
        <begin position="21"/>
        <end position="43"/>
    </location>
</feature>